<proteinExistence type="predicted"/>
<organism evidence="2 3">
    <name type="scientific">Roseibium aquae</name>
    <dbReference type="NCBI Taxonomy" id="1323746"/>
    <lineage>
        <taxon>Bacteria</taxon>
        <taxon>Pseudomonadati</taxon>
        <taxon>Pseudomonadota</taxon>
        <taxon>Alphaproteobacteria</taxon>
        <taxon>Hyphomicrobiales</taxon>
        <taxon>Stappiaceae</taxon>
        <taxon>Roseibium</taxon>
    </lineage>
</organism>
<keyword evidence="1" id="KW-0732">Signal</keyword>
<feature type="chain" id="PRO_5037185322" evidence="1">
    <location>
        <begin position="29"/>
        <end position="149"/>
    </location>
</feature>
<sequence length="149" mass="16752">MRSTHRFPALLALVFAFTWMSLCSPGIAASAYEPARGSKERQDILNAIRPLVEARLNPPVEFVVNYMQTAEGWAFVHVSPQRPGGGIIDLRGTTYAGSADYMDGAETYALLRFQYDRWNIIDYAIGPTDVFWYGDPLYDRQPPGVVPKY</sequence>
<comment type="caution">
    <text evidence="2">The sequence shown here is derived from an EMBL/GenBank/DDBJ whole genome shotgun (WGS) entry which is preliminary data.</text>
</comment>
<protein>
    <submittedName>
        <fullName evidence="2">Uncharacterized protein</fullName>
    </submittedName>
</protein>
<evidence type="ECO:0000256" key="1">
    <source>
        <dbReference type="SAM" id="SignalP"/>
    </source>
</evidence>
<evidence type="ECO:0000313" key="2">
    <source>
        <dbReference type="EMBL" id="GGB37611.1"/>
    </source>
</evidence>
<name>A0A916TA55_9HYPH</name>
<keyword evidence="3" id="KW-1185">Reference proteome</keyword>
<accession>A0A916TA55</accession>
<dbReference type="AlphaFoldDB" id="A0A916TA55"/>
<reference evidence="2" key="1">
    <citation type="journal article" date="2014" name="Int. J. Syst. Evol. Microbiol.">
        <title>Complete genome sequence of Corynebacterium casei LMG S-19264T (=DSM 44701T), isolated from a smear-ripened cheese.</title>
        <authorList>
            <consortium name="US DOE Joint Genome Institute (JGI-PGF)"/>
            <person name="Walter F."/>
            <person name="Albersmeier A."/>
            <person name="Kalinowski J."/>
            <person name="Ruckert C."/>
        </authorList>
    </citation>
    <scope>NUCLEOTIDE SEQUENCE</scope>
    <source>
        <strain evidence="2">CGMCC 1.12426</strain>
    </source>
</reference>
<evidence type="ECO:0000313" key="3">
    <source>
        <dbReference type="Proteomes" id="UP000605148"/>
    </source>
</evidence>
<gene>
    <name evidence="2" type="ORF">GCM10011316_07180</name>
</gene>
<reference evidence="2" key="2">
    <citation type="submission" date="2020-09" db="EMBL/GenBank/DDBJ databases">
        <authorList>
            <person name="Sun Q."/>
            <person name="Zhou Y."/>
        </authorList>
    </citation>
    <scope>NUCLEOTIDE SEQUENCE</scope>
    <source>
        <strain evidence="2">CGMCC 1.12426</strain>
    </source>
</reference>
<dbReference type="EMBL" id="BMFA01000001">
    <property type="protein sequence ID" value="GGB37611.1"/>
    <property type="molecule type" value="Genomic_DNA"/>
</dbReference>
<dbReference type="Proteomes" id="UP000605148">
    <property type="component" value="Unassembled WGS sequence"/>
</dbReference>
<dbReference type="RefSeq" id="WP_206668291.1">
    <property type="nucleotide sequence ID" value="NZ_BMFA01000001.1"/>
</dbReference>
<feature type="signal peptide" evidence="1">
    <location>
        <begin position="1"/>
        <end position="28"/>
    </location>
</feature>